<dbReference type="InterPro" id="IPR048958">
    <property type="entry name" value="Polysacc_lyase_14"/>
</dbReference>
<dbReference type="Pfam" id="PF21294">
    <property type="entry name" value="Polysacc_lyase_14"/>
    <property type="match status" value="1"/>
</dbReference>
<comment type="caution">
    <text evidence="3">The sequence shown here is derived from an EMBL/GenBank/DDBJ whole genome shotgun (WGS) entry which is preliminary data.</text>
</comment>
<evidence type="ECO:0000313" key="3">
    <source>
        <dbReference type="EMBL" id="GAA4338087.1"/>
    </source>
</evidence>
<keyword evidence="4" id="KW-1185">Reference proteome</keyword>
<dbReference type="EMBL" id="BAABGY010000011">
    <property type="protein sequence ID" value="GAA4338087.1"/>
    <property type="molecule type" value="Genomic_DNA"/>
</dbReference>
<name>A0ABP8HE08_9BACT</name>
<feature type="chain" id="PRO_5046259201" description="Polysaccharide lyase 14 domain-containing protein" evidence="1">
    <location>
        <begin position="24"/>
        <end position="303"/>
    </location>
</feature>
<dbReference type="PANTHER" id="PTHR40124">
    <property type="match status" value="1"/>
</dbReference>
<dbReference type="RefSeq" id="WP_345257017.1">
    <property type="nucleotide sequence ID" value="NZ_BAABGY010000011.1"/>
</dbReference>
<organism evidence="3 4">
    <name type="scientific">Flaviaesturariibacter amylovorans</name>
    <dbReference type="NCBI Taxonomy" id="1084520"/>
    <lineage>
        <taxon>Bacteria</taxon>
        <taxon>Pseudomonadati</taxon>
        <taxon>Bacteroidota</taxon>
        <taxon>Chitinophagia</taxon>
        <taxon>Chitinophagales</taxon>
        <taxon>Chitinophagaceae</taxon>
        <taxon>Flaviaestuariibacter</taxon>
    </lineage>
</organism>
<evidence type="ECO:0000256" key="1">
    <source>
        <dbReference type="SAM" id="SignalP"/>
    </source>
</evidence>
<dbReference type="PANTHER" id="PTHR40124:SF1">
    <property type="entry name" value="DISAGGREGATASE RELATED REPEAT PROTEIN"/>
    <property type="match status" value="1"/>
</dbReference>
<keyword evidence="1" id="KW-0732">Signal</keyword>
<accession>A0ABP8HE08</accession>
<reference evidence="4" key="1">
    <citation type="journal article" date="2019" name="Int. J. Syst. Evol. Microbiol.">
        <title>The Global Catalogue of Microorganisms (GCM) 10K type strain sequencing project: providing services to taxonomists for standard genome sequencing and annotation.</title>
        <authorList>
            <consortium name="The Broad Institute Genomics Platform"/>
            <consortium name="The Broad Institute Genome Sequencing Center for Infectious Disease"/>
            <person name="Wu L."/>
            <person name="Ma J."/>
        </authorList>
    </citation>
    <scope>NUCLEOTIDE SEQUENCE [LARGE SCALE GENOMIC DNA]</scope>
    <source>
        <strain evidence="4">JCM 17919</strain>
    </source>
</reference>
<proteinExistence type="predicted"/>
<feature type="domain" description="Polysaccharide lyase 14" evidence="2">
    <location>
        <begin position="134"/>
        <end position="298"/>
    </location>
</feature>
<gene>
    <name evidence="3" type="ORF">GCM10023184_34290</name>
</gene>
<dbReference type="Gene3D" id="2.60.120.200">
    <property type="match status" value="1"/>
</dbReference>
<dbReference type="Proteomes" id="UP001501725">
    <property type="component" value="Unassembled WGS sequence"/>
</dbReference>
<protein>
    <recommendedName>
        <fullName evidence="2">Polysaccharide lyase 14 domain-containing protein</fullName>
    </recommendedName>
</protein>
<evidence type="ECO:0000313" key="4">
    <source>
        <dbReference type="Proteomes" id="UP001501725"/>
    </source>
</evidence>
<evidence type="ECO:0000259" key="2">
    <source>
        <dbReference type="Pfam" id="PF21294"/>
    </source>
</evidence>
<sequence>MYRNTNRLITALTLLLLYTACITGCSKNEALPATDTESALVDIPQTPQGSLALLTEPTAARAAGTTYSVSVVYSGRPNGPYEFTEAARDYVFLKFWKGSGSRISGGMLRTTLLRNILGPDGGTVAEVDVPDAVAYRLSYNLMFASSFDFSAGGKVGFGLLIGAGHSGGVPSWDGNGGSVRLMWYKGTDGRVCLRPYVYYKDQPGIYGHDFGKTFPATGSLIRGKWYPVKIFVKSNKGLVADGRISITIAGVVVLDRAIRWTTNDLQRQIKKVVFETFRGGIEPYWQSATDGSIYFNNVTWSAM</sequence>
<feature type="signal peptide" evidence="1">
    <location>
        <begin position="1"/>
        <end position="23"/>
    </location>
</feature>